<evidence type="ECO:0000256" key="1">
    <source>
        <dbReference type="ARBA" id="ARBA00022670"/>
    </source>
</evidence>
<keyword evidence="5 6" id="KW-0482">Metalloprotease</keyword>
<dbReference type="GO" id="GO:0004222">
    <property type="term" value="F:metalloendopeptidase activity"/>
    <property type="evidence" value="ECO:0007669"/>
    <property type="project" value="InterPro"/>
</dbReference>
<keyword evidence="7" id="KW-0812">Transmembrane</keyword>
<sequence>MHAKYVAKDAHAAGKRKILIIPALLLAIGTGLGTAARAGLPPTWATAVTGTLTALIAAWALLGVIVGFRIDPLRDLDWTTADDYEQQLTTGLHPDTRAALARTQDQVRRRFPAADRVHIYRPDRLPEHACTLDTTGCDCVRMRFNAAIMPNRRHPIIVVGDRLLEQPAALAFVLAHETTHIRRPWLQVHFLMQAVTLAGWLGMGLLLPWHALAVAAPAVWAATMVVNWANELAADIAARTTGPDAARSFWTMLPALRP</sequence>
<evidence type="ECO:0000256" key="5">
    <source>
        <dbReference type="ARBA" id="ARBA00023049"/>
    </source>
</evidence>
<keyword evidence="7" id="KW-0472">Membrane</keyword>
<keyword evidence="10" id="KW-1185">Reference proteome</keyword>
<evidence type="ECO:0000313" key="10">
    <source>
        <dbReference type="Proteomes" id="UP000295578"/>
    </source>
</evidence>
<dbReference type="Proteomes" id="UP000295578">
    <property type="component" value="Unassembled WGS sequence"/>
</dbReference>
<feature type="transmembrane region" description="Helical" evidence="7">
    <location>
        <begin position="209"/>
        <end position="229"/>
    </location>
</feature>
<protein>
    <recommendedName>
        <fullName evidence="8">Peptidase M48 domain-containing protein</fullName>
    </recommendedName>
</protein>
<reference evidence="9 10" key="1">
    <citation type="submission" date="2019-03" db="EMBL/GenBank/DDBJ databases">
        <title>Draft genome sequences of novel Actinobacteria.</title>
        <authorList>
            <person name="Sahin N."/>
            <person name="Ay H."/>
            <person name="Saygin H."/>
        </authorList>
    </citation>
    <scope>NUCLEOTIDE SEQUENCE [LARGE SCALE GENOMIC DNA]</scope>
    <source>
        <strain evidence="9 10">DSM 45941</strain>
    </source>
</reference>
<dbReference type="Pfam" id="PF01435">
    <property type="entry name" value="Peptidase_M48"/>
    <property type="match status" value="1"/>
</dbReference>
<organism evidence="9 10">
    <name type="scientific">Actinomadura darangshiensis</name>
    <dbReference type="NCBI Taxonomy" id="705336"/>
    <lineage>
        <taxon>Bacteria</taxon>
        <taxon>Bacillati</taxon>
        <taxon>Actinomycetota</taxon>
        <taxon>Actinomycetes</taxon>
        <taxon>Streptosporangiales</taxon>
        <taxon>Thermomonosporaceae</taxon>
        <taxon>Actinomadura</taxon>
    </lineage>
</organism>
<comment type="caution">
    <text evidence="9">The sequence shown here is derived from an EMBL/GenBank/DDBJ whole genome shotgun (WGS) entry which is preliminary data.</text>
</comment>
<keyword evidence="7" id="KW-1133">Transmembrane helix</keyword>
<accession>A0A4R4ZLC4</accession>
<evidence type="ECO:0000256" key="6">
    <source>
        <dbReference type="RuleBase" id="RU003983"/>
    </source>
</evidence>
<dbReference type="InterPro" id="IPR001915">
    <property type="entry name" value="Peptidase_M48"/>
</dbReference>
<dbReference type="AlphaFoldDB" id="A0A4R4ZLC4"/>
<dbReference type="EMBL" id="SMKY01000627">
    <property type="protein sequence ID" value="TDD58419.1"/>
    <property type="molecule type" value="Genomic_DNA"/>
</dbReference>
<evidence type="ECO:0000259" key="8">
    <source>
        <dbReference type="Pfam" id="PF01435"/>
    </source>
</evidence>
<gene>
    <name evidence="9" type="ORF">E1293_46990</name>
</gene>
<keyword evidence="3 6" id="KW-0378">Hydrolase</keyword>
<keyword evidence="1 6" id="KW-0645">Protease</keyword>
<keyword evidence="4 6" id="KW-0862">Zinc</keyword>
<keyword evidence="2" id="KW-0479">Metal-binding</keyword>
<feature type="transmembrane region" description="Helical" evidence="7">
    <location>
        <begin position="18"/>
        <end position="38"/>
    </location>
</feature>
<comment type="cofactor">
    <cofactor evidence="6">
        <name>Zn(2+)</name>
        <dbReference type="ChEBI" id="CHEBI:29105"/>
    </cofactor>
    <text evidence="6">Binds 1 zinc ion per subunit.</text>
</comment>
<comment type="similarity">
    <text evidence="6">Belongs to the peptidase M48 family.</text>
</comment>
<feature type="transmembrane region" description="Helical" evidence="7">
    <location>
        <begin position="44"/>
        <end position="68"/>
    </location>
</feature>
<dbReference type="Gene3D" id="3.30.2010.10">
    <property type="entry name" value="Metalloproteases ('zincins'), catalytic domain"/>
    <property type="match status" value="1"/>
</dbReference>
<feature type="transmembrane region" description="Helical" evidence="7">
    <location>
        <begin position="185"/>
        <end position="203"/>
    </location>
</feature>
<dbReference type="GO" id="GO:0006508">
    <property type="term" value="P:proteolysis"/>
    <property type="evidence" value="ECO:0007669"/>
    <property type="project" value="UniProtKB-KW"/>
</dbReference>
<name>A0A4R4ZLC4_9ACTN</name>
<dbReference type="GO" id="GO:0046872">
    <property type="term" value="F:metal ion binding"/>
    <property type="evidence" value="ECO:0007669"/>
    <property type="project" value="UniProtKB-KW"/>
</dbReference>
<evidence type="ECO:0000256" key="3">
    <source>
        <dbReference type="ARBA" id="ARBA00022801"/>
    </source>
</evidence>
<evidence type="ECO:0000313" key="9">
    <source>
        <dbReference type="EMBL" id="TDD58419.1"/>
    </source>
</evidence>
<evidence type="ECO:0000256" key="2">
    <source>
        <dbReference type="ARBA" id="ARBA00022723"/>
    </source>
</evidence>
<feature type="domain" description="Peptidase M48" evidence="8">
    <location>
        <begin position="157"/>
        <end position="238"/>
    </location>
</feature>
<dbReference type="RefSeq" id="WP_207939562.1">
    <property type="nucleotide sequence ID" value="NZ_SMKY01000627.1"/>
</dbReference>
<feature type="non-terminal residue" evidence="9">
    <location>
        <position position="258"/>
    </location>
</feature>
<proteinExistence type="inferred from homology"/>
<evidence type="ECO:0000256" key="7">
    <source>
        <dbReference type="SAM" id="Phobius"/>
    </source>
</evidence>
<evidence type="ECO:0000256" key="4">
    <source>
        <dbReference type="ARBA" id="ARBA00022833"/>
    </source>
</evidence>